<proteinExistence type="predicted"/>
<dbReference type="VEuPathDB" id="FungiDB:F9C07_631"/>
<evidence type="ECO:0000313" key="2">
    <source>
        <dbReference type="Proteomes" id="UP000596276"/>
    </source>
</evidence>
<reference evidence="2" key="1">
    <citation type="journal article" date="2021" name="G3 (Bethesda)">
        <title>Chromosome assembled and annotated genome sequence of Aspergillus flavus NRRL 3357.</title>
        <authorList>
            <person name="Skerker J.M."/>
            <person name="Pianalto K.M."/>
            <person name="Mondo S.J."/>
            <person name="Yang K."/>
            <person name="Arkin A.P."/>
            <person name="Keller N.P."/>
            <person name="Grigoriev I.V."/>
            <person name="Louise Glass N.L."/>
        </authorList>
    </citation>
    <scope>NUCLEOTIDE SEQUENCE [LARGE SCALE GENOMIC DNA]</scope>
    <source>
        <strain evidence="2">ATCC 200026 / FGSC A1120 / IAM 13836 / NRRL 3357 / JCM 12722 / SRRC 167</strain>
    </source>
</reference>
<dbReference type="AlphaFoldDB" id="A0A7U2MPV4"/>
<dbReference type="Proteomes" id="UP000596276">
    <property type="component" value="Chromosome 1"/>
</dbReference>
<dbReference type="EMBL" id="CP044619">
    <property type="protein sequence ID" value="QRD87646.1"/>
    <property type="molecule type" value="Genomic_DNA"/>
</dbReference>
<name>A0A7U2MPV4_ASPFN</name>
<protein>
    <submittedName>
        <fullName evidence="1">Uncharacterized protein</fullName>
    </submittedName>
</protein>
<sequence length="56" mass="6350">MVTLCMRLIGCDRPNDGTLDTVLYDILVHLIMAKAPPSQGYYPRTGRLDHGMMGRW</sequence>
<organism evidence="1 2">
    <name type="scientific">Aspergillus flavus (strain ATCC 200026 / FGSC A1120 / IAM 13836 / NRRL 3357 / JCM 12722 / SRRC 167)</name>
    <dbReference type="NCBI Taxonomy" id="332952"/>
    <lineage>
        <taxon>Eukaryota</taxon>
        <taxon>Fungi</taxon>
        <taxon>Dikarya</taxon>
        <taxon>Ascomycota</taxon>
        <taxon>Pezizomycotina</taxon>
        <taxon>Eurotiomycetes</taxon>
        <taxon>Eurotiomycetidae</taxon>
        <taxon>Eurotiales</taxon>
        <taxon>Aspergillaceae</taxon>
        <taxon>Aspergillus</taxon>
        <taxon>Aspergillus subgen. Circumdati</taxon>
    </lineage>
</organism>
<gene>
    <name evidence="1" type="ORF">F9C07_631</name>
</gene>
<keyword evidence="2" id="KW-1185">Reference proteome</keyword>
<evidence type="ECO:0000313" key="1">
    <source>
        <dbReference type="EMBL" id="QRD87646.1"/>
    </source>
</evidence>
<accession>A0A7U2MPV4</accession>